<dbReference type="AlphaFoldDB" id="A0A3P6PWS0"/>
<sequence length="109" mass="12347">MKVTAEKPFENRGASSAPRQRFSFIEQSEFDEASSETEDDDSASDEDGDEFEELQLSRDSLQASKFRHDGDSGNFIPKLQASDSTSNSFDKLPTFTRDRYDFWTLESGV</sequence>
<evidence type="ECO:0000256" key="1">
    <source>
        <dbReference type="SAM" id="MobiDB-lite"/>
    </source>
</evidence>
<accession>A0A3P6PWS0</accession>
<feature type="compositionally biased region" description="Acidic residues" evidence="1">
    <location>
        <begin position="28"/>
        <end position="53"/>
    </location>
</feature>
<protein>
    <submittedName>
        <fullName evidence="2">Uncharacterized protein</fullName>
    </submittedName>
</protein>
<dbReference type="Proteomes" id="UP000281553">
    <property type="component" value="Unassembled WGS sequence"/>
</dbReference>
<dbReference type="EMBL" id="UYRU01004420">
    <property type="protein sequence ID" value="VDK37377.1"/>
    <property type="molecule type" value="Genomic_DNA"/>
</dbReference>
<feature type="compositionally biased region" description="Basic and acidic residues" evidence="1">
    <location>
        <begin position="1"/>
        <end position="10"/>
    </location>
</feature>
<keyword evidence="3" id="KW-1185">Reference proteome</keyword>
<reference evidence="2 3" key="1">
    <citation type="submission" date="2018-11" db="EMBL/GenBank/DDBJ databases">
        <authorList>
            <consortium name="Pathogen Informatics"/>
        </authorList>
    </citation>
    <scope>NUCLEOTIDE SEQUENCE [LARGE SCALE GENOMIC DNA]</scope>
</reference>
<feature type="region of interest" description="Disordered" evidence="1">
    <location>
        <begin position="1"/>
        <end position="90"/>
    </location>
</feature>
<organism evidence="2 3">
    <name type="scientific">Dibothriocephalus latus</name>
    <name type="common">Fish tapeworm</name>
    <name type="synonym">Diphyllobothrium latum</name>
    <dbReference type="NCBI Taxonomy" id="60516"/>
    <lineage>
        <taxon>Eukaryota</taxon>
        <taxon>Metazoa</taxon>
        <taxon>Spiralia</taxon>
        <taxon>Lophotrochozoa</taxon>
        <taxon>Platyhelminthes</taxon>
        <taxon>Cestoda</taxon>
        <taxon>Eucestoda</taxon>
        <taxon>Diphyllobothriidea</taxon>
        <taxon>Diphyllobothriidae</taxon>
        <taxon>Dibothriocephalus</taxon>
    </lineage>
</organism>
<evidence type="ECO:0000313" key="3">
    <source>
        <dbReference type="Proteomes" id="UP000281553"/>
    </source>
</evidence>
<name>A0A3P6PWS0_DIBLA</name>
<evidence type="ECO:0000313" key="2">
    <source>
        <dbReference type="EMBL" id="VDK37377.1"/>
    </source>
</evidence>
<gene>
    <name evidence="2" type="ORF">DILT_LOCUS854</name>
</gene>
<proteinExistence type="predicted"/>